<dbReference type="Proteomes" id="UP001295684">
    <property type="component" value="Unassembled WGS sequence"/>
</dbReference>
<evidence type="ECO:0000256" key="1">
    <source>
        <dbReference type="SAM" id="MobiDB-lite"/>
    </source>
</evidence>
<evidence type="ECO:0000313" key="2">
    <source>
        <dbReference type="EMBL" id="CAI2366555.1"/>
    </source>
</evidence>
<keyword evidence="3" id="KW-1185">Reference proteome</keyword>
<proteinExistence type="predicted"/>
<sequence length="376" mass="43521">MSMKNRTAVVYIKNKDLRPVNRVNYDTLDLSENLGNLLKPSEHDFGYKESLKYDDKKKNKGWSVFLDVINKYPKAEHVNKTVEECKQIKDTSRDIHRRKRKSSKRKSKVGRLAARLKNKKNSKNFTIKKVSFENPPVSSNQSSVANSPRISPSGSSKVPVVDLFNPSRNDQTLNKIREEKVGLEETPKKILRERASFSSRRQRLRIYKKNYKPSASQDFGKTGYRSVFHAISNRNNWFIHKGKVQKLSSSVRKLRRKIKNSHCFPIIKAQYARFIQSSRQTSKRKNSSISWGQKPPVINGNMGRIVEMALSTIVCLKNKEISKIDLSKLVLFPEFTKPSAKYPESIYTKLKSLQDQGWDETLRVQCKEQLEEIINI</sequence>
<name>A0AAD1UJF8_EUPCR</name>
<feature type="region of interest" description="Disordered" evidence="1">
    <location>
        <begin position="89"/>
        <end position="166"/>
    </location>
</feature>
<reference evidence="2" key="1">
    <citation type="submission" date="2023-07" db="EMBL/GenBank/DDBJ databases">
        <authorList>
            <consortium name="AG Swart"/>
            <person name="Singh M."/>
            <person name="Singh A."/>
            <person name="Seah K."/>
            <person name="Emmerich C."/>
        </authorList>
    </citation>
    <scope>NUCLEOTIDE SEQUENCE</scope>
    <source>
        <strain evidence="2">DP1</strain>
    </source>
</reference>
<accession>A0AAD1UJF8</accession>
<gene>
    <name evidence="2" type="ORF">ECRASSUSDP1_LOCUS7828</name>
</gene>
<evidence type="ECO:0000313" key="3">
    <source>
        <dbReference type="Proteomes" id="UP001295684"/>
    </source>
</evidence>
<dbReference type="EMBL" id="CAMPGE010007641">
    <property type="protein sequence ID" value="CAI2366555.1"/>
    <property type="molecule type" value="Genomic_DNA"/>
</dbReference>
<protein>
    <submittedName>
        <fullName evidence="2">Uncharacterized protein</fullName>
    </submittedName>
</protein>
<organism evidence="2 3">
    <name type="scientific">Euplotes crassus</name>
    <dbReference type="NCBI Taxonomy" id="5936"/>
    <lineage>
        <taxon>Eukaryota</taxon>
        <taxon>Sar</taxon>
        <taxon>Alveolata</taxon>
        <taxon>Ciliophora</taxon>
        <taxon>Intramacronucleata</taxon>
        <taxon>Spirotrichea</taxon>
        <taxon>Hypotrichia</taxon>
        <taxon>Euplotida</taxon>
        <taxon>Euplotidae</taxon>
        <taxon>Moneuplotes</taxon>
    </lineage>
</organism>
<dbReference type="AlphaFoldDB" id="A0AAD1UJF8"/>
<feature type="compositionally biased region" description="Basic residues" evidence="1">
    <location>
        <begin position="95"/>
        <end position="122"/>
    </location>
</feature>
<comment type="caution">
    <text evidence="2">The sequence shown here is derived from an EMBL/GenBank/DDBJ whole genome shotgun (WGS) entry which is preliminary data.</text>
</comment>
<feature type="compositionally biased region" description="Polar residues" evidence="1">
    <location>
        <begin position="136"/>
        <end position="156"/>
    </location>
</feature>